<dbReference type="UniPathway" id="UPA00031">
    <property type="reaction ID" value="UER00013"/>
</dbReference>
<keyword evidence="1 2" id="KW-0378">Hydrolase</keyword>
<dbReference type="InterPro" id="IPR010140">
    <property type="entry name" value="Histidinol_P_phosphatase_HisJ"/>
</dbReference>
<reference evidence="4 6" key="2">
    <citation type="journal article" date="2018" name="Emerg. Microbes Infect.">
        <title>Phenotypic and molecular analysis of nontypeable Group B streptococci: identification of cps2a and hybrid cps2a/cps5 Group B streptococcal capsule gene clusters.</title>
        <authorList>
            <person name="Alhhazmi A."/>
            <person name="Tyrrell G.J."/>
        </authorList>
    </citation>
    <scope>NUCLEOTIDE SEQUENCE [LARGE SCALE GENOMIC DNA]</scope>
    <source>
        <strain evidence="4 6">PLGBS17</strain>
    </source>
</reference>
<protein>
    <recommendedName>
        <fullName evidence="2">Histidinol-phosphatase</fullName>
        <shortName evidence="2">HolPase</shortName>
        <ecNumber evidence="2">3.1.3.15</ecNumber>
    </recommendedName>
</protein>
<name>A0A0E1EMD0_STRAG</name>
<dbReference type="Gene3D" id="3.20.20.140">
    <property type="entry name" value="Metal-dependent hydrolases"/>
    <property type="match status" value="1"/>
</dbReference>
<comment type="similarity">
    <text evidence="2">Belongs to the PHP hydrolase family. HisK subfamily.</text>
</comment>
<comment type="caution">
    <text evidence="3">The sequence shown here is derived from an EMBL/GenBank/DDBJ whole genome shotgun (WGS) entry which is preliminary data.</text>
</comment>
<dbReference type="AlphaFoldDB" id="A0A0E1EMD0"/>
<dbReference type="SUPFAM" id="SSF89550">
    <property type="entry name" value="PHP domain-like"/>
    <property type="match status" value="1"/>
</dbReference>
<evidence type="ECO:0000313" key="6">
    <source>
        <dbReference type="Proteomes" id="UP000256718"/>
    </source>
</evidence>
<dbReference type="KEGG" id="sage:EN72_06725"/>
<dbReference type="Proteomes" id="UP000256718">
    <property type="component" value="Unassembled WGS sequence"/>
</dbReference>
<accession>A0A0E1EMD0</accession>
<comment type="pathway">
    <text evidence="2">Amino-acid biosynthesis; L-histidine biosynthesis; L-histidine from 5-phospho-alpha-D-ribose 1-diphosphate: step 8/9.</text>
</comment>
<dbReference type="PANTHER" id="PTHR21039:SF0">
    <property type="entry name" value="HISTIDINOL-PHOSPHATASE"/>
    <property type="match status" value="1"/>
</dbReference>
<evidence type="ECO:0000256" key="1">
    <source>
        <dbReference type="ARBA" id="ARBA00022801"/>
    </source>
</evidence>
<gene>
    <name evidence="3" type="ORF">AX245_00855</name>
    <name evidence="4" type="ORF">C4618_09025</name>
</gene>
<dbReference type="PANTHER" id="PTHR21039">
    <property type="entry name" value="HISTIDINOL PHOSPHATASE-RELATED"/>
    <property type="match status" value="1"/>
</dbReference>
<evidence type="ECO:0000313" key="4">
    <source>
        <dbReference type="EMBL" id="RDY79523.1"/>
    </source>
</evidence>
<dbReference type="EC" id="3.1.3.15" evidence="2"/>
<dbReference type="EMBL" id="QHGZ01000188">
    <property type="protein sequence ID" value="RDY79523.1"/>
    <property type="molecule type" value="Genomic_DNA"/>
</dbReference>
<dbReference type="EMBL" id="MAWT01000006">
    <property type="protein sequence ID" value="OCM72435.1"/>
    <property type="molecule type" value="Genomic_DNA"/>
</dbReference>
<dbReference type="GO" id="GO:0005737">
    <property type="term" value="C:cytoplasm"/>
    <property type="evidence" value="ECO:0007669"/>
    <property type="project" value="TreeGrafter"/>
</dbReference>
<dbReference type="RefSeq" id="WP_001205488.1">
    <property type="nucleotide sequence ID" value="NZ_CAXOLC010000012.1"/>
</dbReference>
<evidence type="ECO:0000313" key="5">
    <source>
        <dbReference type="Proteomes" id="UP000093122"/>
    </source>
</evidence>
<comment type="catalytic activity">
    <reaction evidence="2">
        <text>L-histidinol phosphate + H2O = L-histidinol + phosphate</text>
        <dbReference type="Rhea" id="RHEA:14465"/>
        <dbReference type="ChEBI" id="CHEBI:15377"/>
        <dbReference type="ChEBI" id="CHEBI:43474"/>
        <dbReference type="ChEBI" id="CHEBI:57699"/>
        <dbReference type="ChEBI" id="CHEBI:57980"/>
        <dbReference type="EC" id="3.1.3.15"/>
    </reaction>
</comment>
<dbReference type="Proteomes" id="UP000093122">
    <property type="component" value="Unassembled WGS sequence"/>
</dbReference>
<evidence type="ECO:0000256" key="2">
    <source>
        <dbReference type="RuleBase" id="RU366003"/>
    </source>
</evidence>
<dbReference type="GO" id="GO:0000105">
    <property type="term" value="P:L-histidine biosynthetic process"/>
    <property type="evidence" value="ECO:0007669"/>
    <property type="project" value="UniProtKB-UniRule"/>
</dbReference>
<evidence type="ECO:0000313" key="3">
    <source>
        <dbReference type="EMBL" id="OCM72435.1"/>
    </source>
</evidence>
<sequence length="244" mass="29050">MRDNHLHTHFSYDCQTAFEDYINGFTGEFITTEHFDLSNPYTGQDDVPDYSAYCQKIDYLNQKYGNRFKKGIEIGYFKDRESDILDYLKNKEFDLKLLSIHHNGRYDYLQEEALKVPTKELLADYFNRMEFAIGRVEAHVLAHFDYGFRKLNLDVEDLKPFETQLKRIFRKMLSKGLAFELNTKSLYLYGNEKLYRYALEILKQLGCKQYSIGSDGHIPEHFCYEFDRLQGLLKDYQIDENHLI</sequence>
<dbReference type="InterPro" id="IPR016195">
    <property type="entry name" value="Pol/histidinol_Pase-like"/>
</dbReference>
<keyword evidence="2" id="KW-0028">Amino-acid biosynthesis</keyword>
<organism evidence="3 5">
    <name type="scientific">Streptococcus agalactiae</name>
    <dbReference type="NCBI Taxonomy" id="1311"/>
    <lineage>
        <taxon>Bacteria</taxon>
        <taxon>Bacillati</taxon>
        <taxon>Bacillota</taxon>
        <taxon>Bacilli</taxon>
        <taxon>Lactobacillales</taxon>
        <taxon>Streptococcaceae</taxon>
        <taxon>Streptococcus</taxon>
    </lineage>
</organism>
<reference evidence="3 5" key="1">
    <citation type="journal article" date="2016" name="Sci. Rep.">
        <title>Serotype IV Streptococcus agalactiae ST-452 has arisen from large genomic recombination events between CC23 and the hypervirulent CC17 lineages.</title>
        <authorList>
            <person name="Campisi E."/>
            <person name="Rinaudo C.D."/>
            <person name="Donati C."/>
            <person name="Barucco M."/>
            <person name="Torricelli G."/>
            <person name="Edwards M.S."/>
            <person name="Baker C.J."/>
            <person name="Margarit I."/>
            <person name="Rosini R."/>
        </authorList>
    </citation>
    <scope>NUCLEOTIDE SEQUENCE [LARGE SCALE GENOMIC DNA]</scope>
    <source>
        <strain evidence="3 5">CZ-PW-140</strain>
    </source>
</reference>
<proteinExistence type="inferred from homology"/>
<dbReference type="NCBIfam" id="NF005597">
    <property type="entry name" value="PRK07329.1"/>
    <property type="match status" value="1"/>
</dbReference>
<dbReference type="GO" id="GO:0004401">
    <property type="term" value="F:histidinol-phosphatase activity"/>
    <property type="evidence" value="ECO:0007669"/>
    <property type="project" value="UniProtKB-UniRule"/>
</dbReference>
<keyword evidence="2" id="KW-0368">Histidine biosynthesis</keyword>